<comment type="function">
    <text evidence="2">Probably catalyzes the deacetylation of acetylated carbohydrates an important step in the degradation of oligosaccharides.</text>
</comment>
<keyword evidence="6" id="KW-0378">Hydrolase</keyword>
<gene>
    <name evidence="9" type="ORF">T265_14542</name>
</gene>
<comment type="similarity">
    <text evidence="3">Belongs to the YdjC deacetylase family.</text>
</comment>
<proteinExistence type="inferred from homology"/>
<evidence type="ECO:0000256" key="3">
    <source>
        <dbReference type="ARBA" id="ARBA00008843"/>
    </source>
</evidence>
<evidence type="ECO:0000256" key="7">
    <source>
        <dbReference type="ARBA" id="ARBA00022842"/>
    </source>
</evidence>
<evidence type="ECO:0000256" key="4">
    <source>
        <dbReference type="ARBA" id="ARBA00018477"/>
    </source>
</evidence>
<comment type="cofactor">
    <cofactor evidence="1">
        <name>Mg(2+)</name>
        <dbReference type="ChEBI" id="CHEBI:18420"/>
    </cofactor>
</comment>
<accession>A0A075A8Q9</accession>
<evidence type="ECO:0000256" key="2">
    <source>
        <dbReference type="ARBA" id="ARBA00003451"/>
    </source>
</evidence>
<dbReference type="GO" id="GO:0016787">
    <property type="term" value="F:hydrolase activity"/>
    <property type="evidence" value="ECO:0007669"/>
    <property type="project" value="UniProtKB-KW"/>
</dbReference>
<keyword evidence="8" id="KW-0119">Carbohydrate metabolism</keyword>
<name>A0A075A8Q9_OPIVI</name>
<dbReference type="Gene3D" id="3.20.20.370">
    <property type="entry name" value="Glycoside hydrolase/deacetylase"/>
    <property type="match status" value="1"/>
</dbReference>
<dbReference type="GO" id="GO:0046872">
    <property type="term" value="F:metal ion binding"/>
    <property type="evidence" value="ECO:0007669"/>
    <property type="project" value="UniProtKB-KW"/>
</dbReference>
<dbReference type="Proteomes" id="UP000054324">
    <property type="component" value="Unassembled WGS sequence"/>
</dbReference>
<evidence type="ECO:0000313" key="10">
    <source>
        <dbReference type="Proteomes" id="UP000054324"/>
    </source>
</evidence>
<dbReference type="EMBL" id="KL596831">
    <property type="protein sequence ID" value="KER23884.1"/>
    <property type="molecule type" value="Genomic_DNA"/>
</dbReference>
<dbReference type="InterPro" id="IPR006879">
    <property type="entry name" value="YdjC-like"/>
</dbReference>
<keyword evidence="10" id="KW-1185">Reference proteome</keyword>
<dbReference type="RefSeq" id="XP_009172387.1">
    <property type="nucleotide sequence ID" value="XM_009174123.1"/>
</dbReference>
<evidence type="ECO:0000256" key="5">
    <source>
        <dbReference type="ARBA" id="ARBA00022723"/>
    </source>
</evidence>
<dbReference type="PANTHER" id="PTHR31609">
    <property type="entry name" value="YDJC DEACETYLASE FAMILY MEMBER"/>
    <property type="match status" value="1"/>
</dbReference>
<dbReference type="GeneID" id="20328708"/>
<keyword evidence="5" id="KW-0479">Metal-binding</keyword>
<keyword evidence="7" id="KW-0460">Magnesium</keyword>
<dbReference type="OrthoDB" id="8908051at2759"/>
<sequence>MKYVIITADDGFYAETRDAGIVRCLQNDSGFGVTDVSVLMNGCVARLLIQLAPSARPGSSVLFKQLQQSRLIPGLHINLTEGIPLSPAHQVHSLVNGDGLLLGKHGLRACLTSGCGVDLEHLEREVEAQLISFRQLFDTSPIHVDGHQHVQVLPALVPILCRLLPRHGVQWIRIPEELEDNFIHAPSDLSEDQIDFFQTVSAEAALVRTQFMACGLRSTDAFIGMTLMGRHQTLDAVRQCLDRIDYGKSIEFMTHPGYALEKSLAGEAGCGCGGDDFACSTDREHEMEFLLNPTYGRLFYRGDYQRTSFAELLSGKYW</sequence>
<organism evidence="9 10">
    <name type="scientific">Opisthorchis viverrini</name>
    <name type="common">Southeast Asian liver fluke</name>
    <dbReference type="NCBI Taxonomy" id="6198"/>
    <lineage>
        <taxon>Eukaryota</taxon>
        <taxon>Metazoa</taxon>
        <taxon>Spiralia</taxon>
        <taxon>Lophotrochozoa</taxon>
        <taxon>Platyhelminthes</taxon>
        <taxon>Trematoda</taxon>
        <taxon>Digenea</taxon>
        <taxon>Opisthorchiida</taxon>
        <taxon>Opisthorchiata</taxon>
        <taxon>Opisthorchiidae</taxon>
        <taxon>Opisthorchis</taxon>
    </lineage>
</organism>
<dbReference type="Pfam" id="PF04794">
    <property type="entry name" value="YdjC"/>
    <property type="match status" value="1"/>
</dbReference>
<dbReference type="AlphaFoldDB" id="A0A075A8Q9"/>
<dbReference type="CTD" id="20328708"/>
<dbReference type="GO" id="GO:0005975">
    <property type="term" value="P:carbohydrate metabolic process"/>
    <property type="evidence" value="ECO:0007669"/>
    <property type="project" value="InterPro"/>
</dbReference>
<dbReference type="PANTHER" id="PTHR31609:SF1">
    <property type="entry name" value="CARBOHYDRATE DEACETYLASE"/>
    <property type="match status" value="1"/>
</dbReference>
<dbReference type="InterPro" id="IPR011330">
    <property type="entry name" value="Glyco_hydro/deAcase_b/a-brl"/>
</dbReference>
<protein>
    <recommendedName>
        <fullName evidence="4">Carbohydrate deacetylase</fullName>
    </recommendedName>
</protein>
<evidence type="ECO:0000256" key="8">
    <source>
        <dbReference type="ARBA" id="ARBA00023277"/>
    </source>
</evidence>
<evidence type="ECO:0000256" key="1">
    <source>
        <dbReference type="ARBA" id="ARBA00001946"/>
    </source>
</evidence>
<dbReference type="GO" id="GO:0019213">
    <property type="term" value="F:deacetylase activity"/>
    <property type="evidence" value="ECO:0007669"/>
    <property type="project" value="TreeGrafter"/>
</dbReference>
<evidence type="ECO:0000256" key="6">
    <source>
        <dbReference type="ARBA" id="ARBA00022801"/>
    </source>
</evidence>
<dbReference type="KEGG" id="ovi:T265_14542"/>
<evidence type="ECO:0000313" key="9">
    <source>
        <dbReference type="EMBL" id="KER23884.1"/>
    </source>
</evidence>
<dbReference type="SUPFAM" id="SSF88713">
    <property type="entry name" value="Glycoside hydrolase/deacetylase"/>
    <property type="match status" value="1"/>
</dbReference>
<reference evidence="9 10" key="1">
    <citation type="submission" date="2013-11" db="EMBL/GenBank/DDBJ databases">
        <title>Opisthorchis viverrini - life in the bile duct.</title>
        <authorList>
            <person name="Young N.D."/>
            <person name="Nagarajan N."/>
            <person name="Lin S.J."/>
            <person name="Korhonen P.K."/>
            <person name="Jex A.R."/>
            <person name="Hall R.S."/>
            <person name="Safavi-Hemami H."/>
            <person name="Kaewkong W."/>
            <person name="Bertrand D."/>
            <person name="Gao S."/>
            <person name="Seet Q."/>
            <person name="Wongkham S."/>
            <person name="Teh B.T."/>
            <person name="Wongkham C."/>
            <person name="Intapan P.M."/>
            <person name="Maleewong W."/>
            <person name="Yang X."/>
            <person name="Hu M."/>
            <person name="Wang Z."/>
            <person name="Hofmann A."/>
            <person name="Sternberg P.W."/>
            <person name="Tan P."/>
            <person name="Wang J."/>
            <person name="Gasser R.B."/>
        </authorList>
    </citation>
    <scope>NUCLEOTIDE SEQUENCE [LARGE SCALE GENOMIC DNA]</scope>
</reference>